<reference evidence="2 3" key="1">
    <citation type="submission" date="2021-06" db="EMBL/GenBank/DDBJ databases">
        <authorList>
            <person name="Kallberg Y."/>
            <person name="Tangrot J."/>
            <person name="Rosling A."/>
        </authorList>
    </citation>
    <scope>NUCLEOTIDE SEQUENCE [LARGE SCALE GENOMIC DNA]</scope>
    <source>
        <strain evidence="2 3">120-4 pot B 10/14</strain>
    </source>
</reference>
<comment type="caution">
    <text evidence="2">The sequence shown here is derived from an EMBL/GenBank/DDBJ whole genome shotgun (WGS) entry which is preliminary data.</text>
</comment>
<keyword evidence="3" id="KW-1185">Reference proteome</keyword>
<dbReference type="EMBL" id="CAJVQB010044293">
    <property type="protein sequence ID" value="CAG8831790.1"/>
    <property type="molecule type" value="Genomic_DNA"/>
</dbReference>
<sequence>MWSIHPDSIRSDNLYLAQQQLSNSYDDIQVTEKGTRGPITKEGTREPSKKQNVLEDSKSKPQEQTKLKKKLEQPWKKATL</sequence>
<feature type="compositionally biased region" description="Basic and acidic residues" evidence="1">
    <location>
        <begin position="42"/>
        <end position="80"/>
    </location>
</feature>
<proteinExistence type="predicted"/>
<evidence type="ECO:0000313" key="2">
    <source>
        <dbReference type="EMBL" id="CAG8831790.1"/>
    </source>
</evidence>
<dbReference type="Proteomes" id="UP000789901">
    <property type="component" value="Unassembled WGS sequence"/>
</dbReference>
<feature type="region of interest" description="Disordered" evidence="1">
    <location>
        <begin position="27"/>
        <end position="80"/>
    </location>
</feature>
<evidence type="ECO:0000313" key="3">
    <source>
        <dbReference type="Proteomes" id="UP000789901"/>
    </source>
</evidence>
<accession>A0ABN7WH57</accession>
<organism evidence="2 3">
    <name type="scientific">Gigaspora margarita</name>
    <dbReference type="NCBI Taxonomy" id="4874"/>
    <lineage>
        <taxon>Eukaryota</taxon>
        <taxon>Fungi</taxon>
        <taxon>Fungi incertae sedis</taxon>
        <taxon>Mucoromycota</taxon>
        <taxon>Glomeromycotina</taxon>
        <taxon>Glomeromycetes</taxon>
        <taxon>Diversisporales</taxon>
        <taxon>Gigasporaceae</taxon>
        <taxon>Gigaspora</taxon>
    </lineage>
</organism>
<evidence type="ECO:0000256" key="1">
    <source>
        <dbReference type="SAM" id="MobiDB-lite"/>
    </source>
</evidence>
<protein>
    <submittedName>
        <fullName evidence="2">104_t:CDS:1</fullName>
    </submittedName>
</protein>
<gene>
    <name evidence="2" type="ORF">GMARGA_LOCUS30786</name>
</gene>
<name>A0ABN7WH57_GIGMA</name>